<keyword evidence="2" id="KW-1185">Reference proteome</keyword>
<evidence type="ECO:0000313" key="2">
    <source>
        <dbReference type="Proteomes" id="UP001320876"/>
    </source>
</evidence>
<accession>A0ABT3GST5</accession>
<reference evidence="1 2" key="1">
    <citation type="submission" date="2022-10" db="EMBL/GenBank/DDBJ databases">
        <title>Luteolibacter arcticus strain CCTCC AB 2014275, whole genome shotgun sequencing project.</title>
        <authorList>
            <person name="Zhao G."/>
            <person name="Shen L."/>
        </authorList>
    </citation>
    <scope>NUCLEOTIDE SEQUENCE [LARGE SCALE GENOMIC DNA]</scope>
    <source>
        <strain evidence="1 2">CCTCC AB 2014275</strain>
    </source>
</reference>
<protein>
    <submittedName>
        <fullName evidence="1">Uncharacterized protein</fullName>
    </submittedName>
</protein>
<sequence>MSSKKKPAGKIAALKDGPKAAAAKVAKPAKAAKAARPVKAETPAAAARTNKVAKPIIATVGFKPDGPEKLDDPPREAIVPLVCKLLHAKATMYGAAPDKLNKLAIEDERLELKKELKLKDPVRRGLGKNYGKISASFGGAKVPPVSAENATTVKDAIHLTHVAANSKTS</sequence>
<dbReference type="EMBL" id="JAPDDT010000029">
    <property type="protein sequence ID" value="MCW1926550.1"/>
    <property type="molecule type" value="Genomic_DNA"/>
</dbReference>
<dbReference type="RefSeq" id="WP_264490658.1">
    <property type="nucleotide sequence ID" value="NZ_JAPDDT010000029.1"/>
</dbReference>
<proteinExistence type="predicted"/>
<comment type="caution">
    <text evidence="1">The sequence shown here is derived from an EMBL/GenBank/DDBJ whole genome shotgun (WGS) entry which is preliminary data.</text>
</comment>
<evidence type="ECO:0000313" key="1">
    <source>
        <dbReference type="EMBL" id="MCW1926550.1"/>
    </source>
</evidence>
<name>A0ABT3GST5_9BACT</name>
<dbReference type="Proteomes" id="UP001320876">
    <property type="component" value="Unassembled WGS sequence"/>
</dbReference>
<gene>
    <name evidence="1" type="ORF">OKA05_28620</name>
</gene>
<organism evidence="1 2">
    <name type="scientific">Luteolibacter arcticus</name>
    <dbReference type="NCBI Taxonomy" id="1581411"/>
    <lineage>
        <taxon>Bacteria</taxon>
        <taxon>Pseudomonadati</taxon>
        <taxon>Verrucomicrobiota</taxon>
        <taxon>Verrucomicrobiia</taxon>
        <taxon>Verrucomicrobiales</taxon>
        <taxon>Verrucomicrobiaceae</taxon>
        <taxon>Luteolibacter</taxon>
    </lineage>
</organism>